<dbReference type="InterPro" id="IPR029052">
    <property type="entry name" value="Metallo-depent_PP-like"/>
</dbReference>
<dbReference type="Gene3D" id="3.60.21.10">
    <property type="match status" value="1"/>
</dbReference>
<feature type="compositionally biased region" description="Acidic residues" evidence="2">
    <location>
        <begin position="98"/>
        <end position="113"/>
    </location>
</feature>
<dbReference type="PANTHER" id="PTHR33393:SF13">
    <property type="entry name" value="PGA BIOSYNTHESIS PROTEIN CAPA"/>
    <property type="match status" value="1"/>
</dbReference>
<evidence type="ECO:0000313" key="6">
    <source>
        <dbReference type="EMBL" id="PAD78894.1"/>
    </source>
</evidence>
<dbReference type="Proteomes" id="UP000435177">
    <property type="component" value="Unassembled WGS sequence"/>
</dbReference>
<proteinExistence type="inferred from homology"/>
<dbReference type="RefSeq" id="WP_095263976.1">
    <property type="nucleotide sequence ID" value="NZ_NPBY01000015.1"/>
</dbReference>
<keyword evidence="8" id="KW-1185">Reference proteome</keyword>
<name>A0A268F0N9_9BACL</name>
<protein>
    <submittedName>
        <fullName evidence="5">CapA family protein</fullName>
    </submittedName>
    <submittedName>
        <fullName evidence="6">Poly-gamma-glutamate biosynthesis protein</fullName>
    </submittedName>
</protein>
<organism evidence="6 7">
    <name type="scientific">Paenibacillus campinasensis</name>
    <dbReference type="NCBI Taxonomy" id="66347"/>
    <lineage>
        <taxon>Bacteria</taxon>
        <taxon>Bacillati</taxon>
        <taxon>Bacillota</taxon>
        <taxon>Bacilli</taxon>
        <taxon>Bacillales</taxon>
        <taxon>Paenibacillaceae</taxon>
        <taxon>Paenibacillus</taxon>
    </lineage>
</organism>
<evidence type="ECO:0000313" key="7">
    <source>
        <dbReference type="Proteomes" id="UP000215596"/>
    </source>
</evidence>
<dbReference type="InterPro" id="IPR019079">
    <property type="entry name" value="Capsule_synth_CapA"/>
</dbReference>
<comment type="caution">
    <text evidence="6">The sequence shown here is derived from an EMBL/GenBank/DDBJ whole genome shotgun (WGS) entry which is preliminary data.</text>
</comment>
<reference evidence="5 8" key="2">
    <citation type="submission" date="2019-11" db="EMBL/GenBank/DDBJ databases">
        <title>Draft genome sequences of five Paenibacillus species of dairy origin.</title>
        <authorList>
            <person name="Olajide A.M."/>
            <person name="Chen S."/>
            <person name="Lapointe G."/>
        </authorList>
    </citation>
    <scope>NUCLEOTIDE SEQUENCE [LARGE SCALE GENOMIC DNA]</scope>
    <source>
        <strain evidence="5 8">3CS1</strain>
    </source>
</reference>
<dbReference type="AlphaFoldDB" id="A0A268F0N9"/>
<evidence type="ECO:0000259" key="4">
    <source>
        <dbReference type="SMART" id="SM00854"/>
    </source>
</evidence>
<dbReference type="SMART" id="SM00854">
    <property type="entry name" value="PGA_cap"/>
    <property type="match status" value="1"/>
</dbReference>
<feature type="region of interest" description="Disordered" evidence="2">
    <location>
        <begin position="54"/>
        <end position="117"/>
    </location>
</feature>
<dbReference type="PANTHER" id="PTHR33393">
    <property type="entry name" value="POLYGLUTAMINE SYNTHESIS ACCESSORY PROTEIN RV0574C-RELATED"/>
    <property type="match status" value="1"/>
</dbReference>
<evidence type="ECO:0000256" key="3">
    <source>
        <dbReference type="SAM" id="Phobius"/>
    </source>
</evidence>
<dbReference type="OrthoDB" id="9810906at2"/>
<evidence type="ECO:0000256" key="1">
    <source>
        <dbReference type="ARBA" id="ARBA00005662"/>
    </source>
</evidence>
<evidence type="ECO:0000256" key="2">
    <source>
        <dbReference type="SAM" id="MobiDB-lite"/>
    </source>
</evidence>
<keyword evidence="3" id="KW-0472">Membrane</keyword>
<evidence type="ECO:0000313" key="8">
    <source>
        <dbReference type="Proteomes" id="UP000435177"/>
    </source>
</evidence>
<gene>
    <name evidence="6" type="ORF">CHH67_05430</name>
    <name evidence="5" type="ORF">GNP94_06095</name>
</gene>
<reference evidence="6 7" key="1">
    <citation type="submission" date="2017-07" db="EMBL/GenBank/DDBJ databases">
        <title>Isolation and whole genome analysis of endospore-forming bacteria from heroin.</title>
        <authorList>
            <person name="Kalinowski J."/>
            <person name="Ahrens B."/>
            <person name="Al-Dilaimi A."/>
            <person name="Winkler A."/>
            <person name="Wibberg D."/>
            <person name="Schleenbecker U."/>
            <person name="Ruckert C."/>
            <person name="Wolfel R."/>
            <person name="Grass G."/>
        </authorList>
    </citation>
    <scope>NUCLEOTIDE SEQUENCE [LARGE SCALE GENOMIC DNA]</scope>
    <source>
        <strain evidence="6 7">7537-G1</strain>
    </source>
</reference>
<dbReference type="EMBL" id="WOAA01000003">
    <property type="protein sequence ID" value="MUG65578.1"/>
    <property type="molecule type" value="Genomic_DNA"/>
</dbReference>
<feature type="domain" description="Capsule synthesis protein CapA" evidence="4">
    <location>
        <begin position="120"/>
        <end position="361"/>
    </location>
</feature>
<keyword evidence="3" id="KW-0812">Transmembrane</keyword>
<keyword evidence="3" id="KW-1133">Transmembrane helix</keyword>
<feature type="transmembrane region" description="Helical" evidence="3">
    <location>
        <begin position="21"/>
        <end position="44"/>
    </location>
</feature>
<dbReference type="InterPro" id="IPR052169">
    <property type="entry name" value="CW_Biosynth-Accessory"/>
</dbReference>
<sequence>MQLSRTEKSKAEKKAHRERGGRVWMFLNLLLIILIAALLVYYFVLQEPQAEEGPAYPATGMTEDGADDHGASSHEASSDEEPPPELPPEGEGNPPLTDEPDASSEGNENIEEPDSPRSVVMSFAGDTLFSGKVEGMLQEHGYDYPYRYLGTTFLDDDLTVLNLETPVTVRGVPANKRYVFKSSPEALGPMREAGVDAVNLANNHILDQGVDGLLDTLQHLQEYGIDYVGAGKNAQEAYSARYFELNGMTVALLGFSRVLPETSWYALDDRPGVAGAYDHVLPQVVEAIGEARERADLVVVMAHWGEELKFRPNDNQLMLARAFIDAGADLCIGGHPHVLQGLERYNGKWIAYSTGNFIFTKSTNPDTWKTAVFQATCTDKGDCDMKLIPYRTEVGQVIPLEGDEALALLQEVQERSIGGIQIKPSGEAVPGP</sequence>
<dbReference type="CDD" id="cd07381">
    <property type="entry name" value="MPP_CapA"/>
    <property type="match status" value="1"/>
</dbReference>
<dbReference type="SUPFAM" id="SSF56300">
    <property type="entry name" value="Metallo-dependent phosphatases"/>
    <property type="match status" value="1"/>
</dbReference>
<dbReference type="EMBL" id="NPBY01000015">
    <property type="protein sequence ID" value="PAD78894.1"/>
    <property type="molecule type" value="Genomic_DNA"/>
</dbReference>
<comment type="similarity">
    <text evidence="1">Belongs to the CapA family.</text>
</comment>
<accession>A0A268F0N9</accession>
<dbReference type="Pfam" id="PF09587">
    <property type="entry name" value="PGA_cap"/>
    <property type="match status" value="1"/>
</dbReference>
<dbReference type="Proteomes" id="UP000215596">
    <property type="component" value="Unassembled WGS sequence"/>
</dbReference>
<evidence type="ECO:0000313" key="5">
    <source>
        <dbReference type="EMBL" id="MUG65578.1"/>
    </source>
</evidence>